<dbReference type="Pfam" id="PF00755">
    <property type="entry name" value="Carn_acyltransf"/>
    <property type="match status" value="1"/>
</dbReference>
<accession>A0A8K0D0M7</accession>
<dbReference type="OrthoDB" id="240216at2759"/>
<evidence type="ECO:0000256" key="4">
    <source>
        <dbReference type="PIRSR" id="PIRSR600542-1"/>
    </source>
</evidence>
<evidence type="ECO:0000256" key="3">
    <source>
        <dbReference type="ARBA" id="ARBA00023315"/>
    </source>
</evidence>
<dbReference type="FunFam" id="3.30.559.70:FF:000002">
    <property type="entry name" value="Carnitine O-acetyltransferase"/>
    <property type="match status" value="1"/>
</dbReference>
<gene>
    <name evidence="7" type="ORF">ILUMI_09001</name>
</gene>
<dbReference type="GO" id="GO:0019254">
    <property type="term" value="P:carnitine metabolic process, CoA-linked"/>
    <property type="evidence" value="ECO:0007669"/>
    <property type="project" value="TreeGrafter"/>
</dbReference>
<protein>
    <recommendedName>
        <fullName evidence="6">Choline/carnitine acyltransferase domain-containing protein</fullName>
    </recommendedName>
</protein>
<dbReference type="PROSITE" id="PS00440">
    <property type="entry name" value="ACYLTRANSF_C_2"/>
    <property type="match status" value="1"/>
</dbReference>
<comment type="similarity">
    <text evidence="1 5">Belongs to the carnitine/choline acetyltransferase family.</text>
</comment>
<dbReference type="SUPFAM" id="SSF52777">
    <property type="entry name" value="CoA-dependent acyltransferases"/>
    <property type="match status" value="2"/>
</dbReference>
<dbReference type="EMBL" id="VTPC01004427">
    <property type="protein sequence ID" value="KAF2897173.1"/>
    <property type="molecule type" value="Genomic_DNA"/>
</dbReference>
<evidence type="ECO:0000313" key="8">
    <source>
        <dbReference type="Proteomes" id="UP000801492"/>
    </source>
</evidence>
<feature type="domain" description="Choline/carnitine acyltransferase" evidence="6">
    <location>
        <begin position="61"/>
        <end position="627"/>
    </location>
</feature>
<evidence type="ECO:0000313" key="7">
    <source>
        <dbReference type="EMBL" id="KAF2897173.1"/>
    </source>
</evidence>
<dbReference type="InterPro" id="IPR039551">
    <property type="entry name" value="Cho/carn_acyl_trans"/>
</dbReference>
<evidence type="ECO:0000256" key="5">
    <source>
        <dbReference type="RuleBase" id="RU003801"/>
    </source>
</evidence>
<sequence length="645" mass="72790">MLTESERYLKDKKMLRTLSLLANRSRGHQQLYQKLLYSIGSQNVVASRTAASDNPQNLPPLPVPKLNDTIEKYLKTVKPFLDEKEFINTTALFKRFSDTNGVGNKLQEYLLKKAQSTTNWFEPWWLDAAYLGFRKPVVVYSSPGQTLPLQTFKSESERLNYTTRLILAAASYKILIDSKQLPVEKMGKHELDMNQYNKIFGTCRIPDLPKDDIEFNPRSKHIVVAHNNHYFKVNLFNENGRLLSEKQLLQQLNNIIVQSTEPAVSVGILTSDDRDNWAKAYKILMQEEVNQRSVRTIQTSLFLVCLDSPMEYTTEDNRRTSAGKQLIHGGGSNANAGNRWYDKTVQFVLGTDGIVGLTYEHSPSEGGPIAVMVDYIYQFIKKDGSKDIPDGDHDQDPIKLPFKISNDLNTAIATAKTNIDKLVNNFELNCFSFDKYGKDFVKSQKFSPDSFIQIALQYAFYRMHNVPGAHYESAGTRKYLGGRTETIRSCSVESVNFAKAMLDTKINNAEKLAALKAAIQSHKQYTVDAVNGYGVDRHLLGLKLSAKEMGLSVPEIFQDPSFVRSTHMRISTSQVATKCDGFMCYGPIEDDGYGCCYNPRDNDINIAVSAFASNKDTSAKQFRTALENSLVDMETLLIKTQKAKM</sequence>
<keyword evidence="3 5" id="KW-0012">Acyltransferase</keyword>
<dbReference type="PANTHER" id="PTHR22589">
    <property type="entry name" value="CARNITINE O-ACYLTRANSFERASE"/>
    <property type="match status" value="1"/>
</dbReference>
<dbReference type="AlphaFoldDB" id="A0A8K0D0M7"/>
<dbReference type="Gene3D" id="3.30.559.70">
    <property type="entry name" value="Choline/Carnitine o-acyltransferase, domain 2"/>
    <property type="match status" value="1"/>
</dbReference>
<dbReference type="GO" id="GO:0005777">
    <property type="term" value="C:peroxisome"/>
    <property type="evidence" value="ECO:0007669"/>
    <property type="project" value="TreeGrafter"/>
</dbReference>
<evidence type="ECO:0000256" key="2">
    <source>
        <dbReference type="ARBA" id="ARBA00022679"/>
    </source>
</evidence>
<feature type="active site" description="Proton acceptor" evidence="4">
    <location>
        <position position="361"/>
    </location>
</feature>
<comment type="caution">
    <text evidence="7">The sequence shown here is derived from an EMBL/GenBank/DDBJ whole genome shotgun (WGS) entry which is preliminary data.</text>
</comment>
<evidence type="ECO:0000256" key="1">
    <source>
        <dbReference type="ARBA" id="ARBA00005232"/>
    </source>
</evidence>
<proteinExistence type="inferred from homology"/>
<dbReference type="InterPro" id="IPR042231">
    <property type="entry name" value="Cho/carn_acyl_trans_2"/>
</dbReference>
<organism evidence="7 8">
    <name type="scientific">Ignelater luminosus</name>
    <name type="common">Cucubano</name>
    <name type="synonym">Pyrophorus luminosus</name>
    <dbReference type="NCBI Taxonomy" id="2038154"/>
    <lineage>
        <taxon>Eukaryota</taxon>
        <taxon>Metazoa</taxon>
        <taxon>Ecdysozoa</taxon>
        <taxon>Arthropoda</taxon>
        <taxon>Hexapoda</taxon>
        <taxon>Insecta</taxon>
        <taxon>Pterygota</taxon>
        <taxon>Neoptera</taxon>
        <taxon>Endopterygota</taxon>
        <taxon>Coleoptera</taxon>
        <taxon>Polyphaga</taxon>
        <taxon>Elateriformia</taxon>
        <taxon>Elateroidea</taxon>
        <taxon>Elateridae</taxon>
        <taxon>Agrypninae</taxon>
        <taxon>Pyrophorini</taxon>
        <taxon>Ignelater</taxon>
    </lineage>
</organism>
<reference evidence="7" key="1">
    <citation type="submission" date="2019-08" db="EMBL/GenBank/DDBJ databases">
        <title>The genome of the North American firefly Photinus pyralis.</title>
        <authorList>
            <consortium name="Photinus pyralis genome working group"/>
            <person name="Fallon T.R."/>
            <person name="Sander Lower S.E."/>
            <person name="Weng J.-K."/>
        </authorList>
    </citation>
    <scope>NUCLEOTIDE SEQUENCE</scope>
    <source>
        <strain evidence="7">TRF0915ILg1</strain>
        <tissue evidence="7">Whole body</tissue>
    </source>
</reference>
<keyword evidence="8" id="KW-1185">Reference proteome</keyword>
<name>A0A8K0D0M7_IGNLU</name>
<dbReference type="PROSITE" id="PS00439">
    <property type="entry name" value="ACYLTRANSF_C_1"/>
    <property type="match status" value="1"/>
</dbReference>
<dbReference type="PANTHER" id="PTHR22589:SF103">
    <property type="entry name" value="CARNITINE O-ACETYL-TRANSFERASE, ISOFORM A-RELATED"/>
    <property type="match status" value="1"/>
</dbReference>
<keyword evidence="2 5" id="KW-0808">Transferase</keyword>
<dbReference type="InterPro" id="IPR023213">
    <property type="entry name" value="CAT-like_dom_sf"/>
</dbReference>
<dbReference type="InterPro" id="IPR000542">
    <property type="entry name" value="Carn_acyl_trans"/>
</dbReference>
<evidence type="ECO:0000259" key="6">
    <source>
        <dbReference type="Pfam" id="PF00755"/>
    </source>
</evidence>
<dbReference type="Gene3D" id="3.30.559.10">
    <property type="entry name" value="Chloramphenicol acetyltransferase-like domain"/>
    <property type="match status" value="1"/>
</dbReference>
<dbReference type="GO" id="GO:0004092">
    <property type="term" value="F:carnitine O-acetyltransferase activity"/>
    <property type="evidence" value="ECO:0007669"/>
    <property type="project" value="TreeGrafter"/>
</dbReference>
<dbReference type="Proteomes" id="UP000801492">
    <property type="component" value="Unassembled WGS sequence"/>
</dbReference>